<accession>A0A2R6P0Q7</accession>
<dbReference type="AlphaFoldDB" id="A0A2R6P0Q7"/>
<dbReference type="GO" id="GO:0005829">
    <property type="term" value="C:cytosol"/>
    <property type="evidence" value="ECO:0007669"/>
    <property type="project" value="GOC"/>
</dbReference>
<protein>
    <recommendedName>
        <fullName evidence="12">PX domain-containing protein</fullName>
    </recommendedName>
</protein>
<keyword evidence="8" id="KW-0653">Protein transport</keyword>
<dbReference type="InterPro" id="IPR001683">
    <property type="entry name" value="PX_dom"/>
</dbReference>
<evidence type="ECO:0000256" key="9">
    <source>
        <dbReference type="ARBA" id="ARBA00023034"/>
    </source>
</evidence>
<evidence type="ECO:0000256" key="8">
    <source>
        <dbReference type="ARBA" id="ARBA00022927"/>
    </source>
</evidence>
<sequence>MDGFDDLLAPTRDALEKNPFADPFGRSSSPDPWTSFQTSSSALPGTETSAFDGDRSTTPTLDSPATAGASSAGFHSYSSSEDPLESVHANASHEPEPETPTEPTDVASPRSPGFRESVEQIVEHSPPKRELTPPRTSSPPVPSVTFSAVSPTPTSPTESPASPPAAGHAPQPSISSSPFASLRPRASVDQEFFSPLERPTSSTVERSFASLALGGESVNGWQSPQSSTFIGTTSQPPAEEEDDEDDKPILQTRSGMNYQASSVPSSPPVNKTRTSAGIAPVFSITVDDPQRVGDPIRGYTMYTVHTKTTSPLFSKSAFSVLRRYSDFLWLYETLSANNPGVVVPPVPEKSPFNRFDASFVQQRRLALEKCIQKIANHPVLQKDADLKLFMESDTFALDIKHRKAEIAHEKGGLMSTIGQTITGPRFYETDEWFDKQKTYLDSLELQLRGLVKSIDLVSKQRSELAVAAGEFAHAIAELSSSDVGLGPQLSSALSGLAAVERKVQELQEKQSEEDTFSIMSTADEYARLISSVRLAFSSRVRTYHSWQTADSNVKRVKQTHETNRAQGKIPSDQLSRSLALVADAERRALDAKQEFDHVSRLVKTEVARFEQERIEDFKISLEAFLDGMMSKQKELITTWEAYQQNLLKRMPPANQRHSVDSSVDSD</sequence>
<keyword evidence="7" id="KW-0597">Phosphoprotein</keyword>
<dbReference type="SUPFAM" id="SSF103657">
    <property type="entry name" value="BAR/IMD domain-like"/>
    <property type="match status" value="1"/>
</dbReference>
<dbReference type="GO" id="GO:0015031">
    <property type="term" value="P:protein transport"/>
    <property type="evidence" value="ECO:0007669"/>
    <property type="project" value="UniProtKB-KW"/>
</dbReference>
<evidence type="ECO:0000256" key="5">
    <source>
        <dbReference type="ARBA" id="ARBA00022448"/>
    </source>
</evidence>
<dbReference type="GO" id="GO:0005794">
    <property type="term" value="C:Golgi apparatus"/>
    <property type="evidence" value="ECO:0007669"/>
    <property type="project" value="UniProtKB-SubCell"/>
</dbReference>
<dbReference type="EMBL" id="MLYV02000581">
    <property type="protein sequence ID" value="PSR82622.1"/>
    <property type="molecule type" value="Genomic_DNA"/>
</dbReference>
<evidence type="ECO:0000256" key="11">
    <source>
        <dbReference type="SAM" id="MobiDB-lite"/>
    </source>
</evidence>
<dbReference type="SUPFAM" id="SSF64268">
    <property type="entry name" value="PX domain"/>
    <property type="match status" value="1"/>
</dbReference>
<comment type="caution">
    <text evidence="13">The sequence shown here is derived from an EMBL/GenBank/DDBJ whole genome shotgun (WGS) entry which is preliminary data.</text>
</comment>
<keyword evidence="9" id="KW-0333">Golgi apparatus</keyword>
<dbReference type="InterPro" id="IPR015404">
    <property type="entry name" value="Vps5_C"/>
</dbReference>
<dbReference type="Pfam" id="PF09325">
    <property type="entry name" value="Vps5"/>
    <property type="match status" value="1"/>
</dbReference>
<keyword evidence="6" id="KW-0963">Cytoplasm</keyword>
<feature type="compositionally biased region" description="Polar residues" evidence="11">
    <location>
        <begin position="26"/>
        <end position="49"/>
    </location>
</feature>
<dbReference type="GO" id="GO:0045053">
    <property type="term" value="P:protein retention in Golgi apparatus"/>
    <property type="evidence" value="ECO:0007669"/>
    <property type="project" value="TreeGrafter"/>
</dbReference>
<evidence type="ECO:0000256" key="7">
    <source>
        <dbReference type="ARBA" id="ARBA00022553"/>
    </source>
</evidence>
<dbReference type="GO" id="GO:0042147">
    <property type="term" value="P:retrograde transport, endosome to Golgi"/>
    <property type="evidence" value="ECO:0007669"/>
    <property type="project" value="TreeGrafter"/>
</dbReference>
<dbReference type="GO" id="GO:0030904">
    <property type="term" value="C:retromer complex"/>
    <property type="evidence" value="ECO:0007669"/>
    <property type="project" value="UniProtKB-ARBA"/>
</dbReference>
<dbReference type="FunFam" id="1.20.1270.60:FF:000022">
    <property type="entry name" value="Sorting nexin 3 protein"/>
    <property type="match status" value="1"/>
</dbReference>
<evidence type="ECO:0000256" key="2">
    <source>
        <dbReference type="ARBA" id="ARBA00004496"/>
    </source>
</evidence>
<evidence type="ECO:0000256" key="4">
    <source>
        <dbReference type="ARBA" id="ARBA00010883"/>
    </source>
</evidence>
<feature type="compositionally biased region" description="Low complexity" evidence="11">
    <location>
        <begin position="143"/>
        <end position="173"/>
    </location>
</feature>
<keyword evidence="14" id="KW-1185">Reference proteome</keyword>
<feature type="region of interest" description="Disordered" evidence="11">
    <location>
        <begin position="1"/>
        <end position="204"/>
    </location>
</feature>
<comment type="similarity">
    <text evidence="4">Belongs to the sorting nexin family.</text>
</comment>
<evidence type="ECO:0000256" key="10">
    <source>
        <dbReference type="ARBA" id="ARBA00023136"/>
    </source>
</evidence>
<dbReference type="STRING" id="98765.A0A2R6P0Q7"/>
<gene>
    <name evidence="13" type="ORF">PHLCEN_2v6055</name>
</gene>
<dbReference type="Gene3D" id="1.20.1270.60">
    <property type="entry name" value="Arfaptin homology (AH) domain/BAR domain"/>
    <property type="match status" value="1"/>
</dbReference>
<dbReference type="Gene3D" id="3.30.1520.10">
    <property type="entry name" value="Phox-like domain"/>
    <property type="match status" value="1"/>
</dbReference>
<evidence type="ECO:0000259" key="12">
    <source>
        <dbReference type="PROSITE" id="PS50195"/>
    </source>
</evidence>
<organism evidence="13 14">
    <name type="scientific">Hermanssonia centrifuga</name>
    <dbReference type="NCBI Taxonomy" id="98765"/>
    <lineage>
        <taxon>Eukaryota</taxon>
        <taxon>Fungi</taxon>
        <taxon>Dikarya</taxon>
        <taxon>Basidiomycota</taxon>
        <taxon>Agaricomycotina</taxon>
        <taxon>Agaricomycetes</taxon>
        <taxon>Polyporales</taxon>
        <taxon>Meruliaceae</taxon>
        <taxon>Hermanssonia</taxon>
    </lineage>
</organism>
<evidence type="ECO:0000313" key="14">
    <source>
        <dbReference type="Proteomes" id="UP000186601"/>
    </source>
</evidence>
<dbReference type="InterPro" id="IPR027267">
    <property type="entry name" value="AH/BAR_dom_sf"/>
</dbReference>
<dbReference type="GO" id="GO:0035091">
    <property type="term" value="F:phosphatidylinositol binding"/>
    <property type="evidence" value="ECO:0007669"/>
    <property type="project" value="InterPro"/>
</dbReference>
<proteinExistence type="inferred from homology"/>
<dbReference type="FunFam" id="3.30.1520.10:FF:000013">
    <property type="entry name" value="Putative Sorting nexin 3"/>
    <property type="match status" value="1"/>
</dbReference>
<evidence type="ECO:0000313" key="13">
    <source>
        <dbReference type="EMBL" id="PSR82622.1"/>
    </source>
</evidence>
<dbReference type="PANTHER" id="PTHR10555:SF170">
    <property type="entry name" value="FI18122P1"/>
    <property type="match status" value="1"/>
</dbReference>
<dbReference type="GO" id="GO:0005768">
    <property type="term" value="C:endosome"/>
    <property type="evidence" value="ECO:0007669"/>
    <property type="project" value="TreeGrafter"/>
</dbReference>
<feature type="domain" description="PX" evidence="12">
    <location>
        <begin position="280"/>
        <end position="396"/>
    </location>
</feature>
<dbReference type="SMART" id="SM00312">
    <property type="entry name" value="PX"/>
    <property type="match status" value="1"/>
</dbReference>
<dbReference type="Pfam" id="PF00787">
    <property type="entry name" value="PX"/>
    <property type="match status" value="1"/>
</dbReference>
<evidence type="ECO:0000256" key="1">
    <source>
        <dbReference type="ARBA" id="ARBA00004287"/>
    </source>
</evidence>
<dbReference type="InterPro" id="IPR036871">
    <property type="entry name" value="PX_dom_sf"/>
</dbReference>
<comment type="subcellular location">
    <subcellularLocation>
        <location evidence="2">Cytoplasm</location>
    </subcellularLocation>
    <subcellularLocation>
        <location evidence="3">Golgi apparatus</location>
    </subcellularLocation>
    <subcellularLocation>
        <location evidence="1">Membrane</location>
        <topology evidence="1">Peripheral membrane protein</topology>
        <orientation evidence="1">Cytoplasmic side</orientation>
    </subcellularLocation>
</comment>
<dbReference type="Proteomes" id="UP000186601">
    <property type="component" value="Unassembled WGS sequence"/>
</dbReference>
<dbReference type="PANTHER" id="PTHR10555">
    <property type="entry name" value="SORTING NEXIN"/>
    <property type="match status" value="1"/>
</dbReference>
<evidence type="ECO:0000256" key="6">
    <source>
        <dbReference type="ARBA" id="ARBA00022490"/>
    </source>
</evidence>
<keyword evidence="5" id="KW-0813">Transport</keyword>
<feature type="compositionally biased region" description="Basic and acidic residues" evidence="11">
    <location>
        <begin position="116"/>
        <end position="132"/>
    </location>
</feature>
<dbReference type="OrthoDB" id="271164at2759"/>
<feature type="region of interest" description="Disordered" evidence="11">
    <location>
        <begin position="216"/>
        <end position="249"/>
    </location>
</feature>
<feature type="compositionally biased region" description="Low complexity" evidence="11">
    <location>
        <begin position="67"/>
        <end position="80"/>
    </location>
</feature>
<dbReference type="PROSITE" id="PS50195">
    <property type="entry name" value="PX"/>
    <property type="match status" value="1"/>
</dbReference>
<keyword evidence="10" id="KW-0472">Membrane</keyword>
<name>A0A2R6P0Q7_9APHY</name>
<evidence type="ECO:0000256" key="3">
    <source>
        <dbReference type="ARBA" id="ARBA00004555"/>
    </source>
</evidence>
<reference evidence="13 14" key="1">
    <citation type="submission" date="2018-02" db="EMBL/GenBank/DDBJ databases">
        <title>Genome sequence of the basidiomycete white-rot fungus Phlebia centrifuga.</title>
        <authorList>
            <person name="Granchi Z."/>
            <person name="Peng M."/>
            <person name="de Vries R.P."/>
            <person name="Hilden K."/>
            <person name="Makela M.R."/>
            <person name="Grigoriev I."/>
            <person name="Riley R."/>
        </authorList>
    </citation>
    <scope>NUCLEOTIDE SEQUENCE [LARGE SCALE GENOMIC DNA]</scope>
    <source>
        <strain evidence="13 14">FBCC195</strain>
    </source>
</reference>
<feature type="compositionally biased region" description="Polar residues" evidence="11">
    <location>
        <begin position="219"/>
        <end position="236"/>
    </location>
</feature>